<keyword evidence="4" id="KW-1185">Reference proteome</keyword>
<evidence type="ECO:0000313" key="3">
    <source>
        <dbReference type="EMBL" id="EPE26815.1"/>
    </source>
</evidence>
<sequence>MADSTRNESHSRNGTTISESIQPAELLSTKRDDTGTSQEATSSPQTPSHTATNAASPPGQHTAATMSISSSSIDTTGVLPQQFRLDVSFTTGVVPSSVMNVALTLDSSPHEIKVRCPIPSGVDHFDLGLTLPIVTPVLSTQPTQTAAAPVAKFNAVRGSDAVQIPTKPPLTFNSLPAEIRLMIYDYCVEPRMIQIGITEQICRANYEPYDFDEESTTWTEEKVSPTKDQFTYTPPVMVPLWMELRNPVMREDFAVFQLNKESRDGLKQRCYLPINDSTMSNSRTTYIDPNKDYLYFKLGKRPRHGAETQYPAPFHLLCGQVLSHDV</sequence>
<accession>S3CMA2</accession>
<dbReference type="OrthoDB" id="3557569at2759"/>
<dbReference type="HOGENOM" id="CLU_852717_0_0_1"/>
<evidence type="ECO:0000313" key="4">
    <source>
        <dbReference type="Proteomes" id="UP000016922"/>
    </source>
</evidence>
<gene>
    <name evidence="3" type="ORF">GLAREA_02729</name>
</gene>
<evidence type="ECO:0000256" key="1">
    <source>
        <dbReference type="SAM" id="MobiDB-lite"/>
    </source>
</evidence>
<reference evidence="3 4" key="1">
    <citation type="journal article" date="2013" name="BMC Genomics">
        <title>Genomics-driven discovery of the pneumocandin biosynthetic gene cluster in the fungus Glarea lozoyensis.</title>
        <authorList>
            <person name="Chen L."/>
            <person name="Yue Q."/>
            <person name="Zhang X."/>
            <person name="Xiang M."/>
            <person name="Wang C."/>
            <person name="Li S."/>
            <person name="Che Y."/>
            <person name="Ortiz-Lopez F.J."/>
            <person name="Bills G.F."/>
            <person name="Liu X."/>
            <person name="An Z."/>
        </authorList>
    </citation>
    <scope>NUCLEOTIDE SEQUENCE [LARGE SCALE GENOMIC DNA]</scope>
    <source>
        <strain evidence="4">ATCC 20868 / MF5171</strain>
    </source>
</reference>
<organism evidence="3 4">
    <name type="scientific">Glarea lozoyensis (strain ATCC 20868 / MF5171)</name>
    <dbReference type="NCBI Taxonomy" id="1116229"/>
    <lineage>
        <taxon>Eukaryota</taxon>
        <taxon>Fungi</taxon>
        <taxon>Dikarya</taxon>
        <taxon>Ascomycota</taxon>
        <taxon>Pezizomycotina</taxon>
        <taxon>Leotiomycetes</taxon>
        <taxon>Helotiales</taxon>
        <taxon>Helotiaceae</taxon>
        <taxon>Glarea</taxon>
    </lineage>
</organism>
<feature type="domain" description="2EXR" evidence="2">
    <location>
        <begin position="172"/>
        <end position="294"/>
    </location>
</feature>
<dbReference type="RefSeq" id="XP_008086005.1">
    <property type="nucleotide sequence ID" value="XM_008087814.1"/>
</dbReference>
<name>S3CMA2_GLAL2</name>
<dbReference type="Pfam" id="PF20150">
    <property type="entry name" value="2EXR"/>
    <property type="match status" value="1"/>
</dbReference>
<dbReference type="InterPro" id="IPR045518">
    <property type="entry name" value="2EXR"/>
</dbReference>
<protein>
    <recommendedName>
        <fullName evidence="2">2EXR domain-containing protein</fullName>
    </recommendedName>
</protein>
<feature type="compositionally biased region" description="Polar residues" evidence="1">
    <location>
        <begin position="35"/>
        <end position="55"/>
    </location>
</feature>
<feature type="compositionally biased region" description="Polar residues" evidence="1">
    <location>
        <begin position="12"/>
        <end position="21"/>
    </location>
</feature>
<evidence type="ECO:0000259" key="2">
    <source>
        <dbReference type="Pfam" id="PF20150"/>
    </source>
</evidence>
<feature type="compositionally biased region" description="Basic and acidic residues" evidence="1">
    <location>
        <begin position="1"/>
        <end position="11"/>
    </location>
</feature>
<dbReference type="EMBL" id="KE145370">
    <property type="protein sequence ID" value="EPE26815.1"/>
    <property type="molecule type" value="Genomic_DNA"/>
</dbReference>
<dbReference type="Proteomes" id="UP000016922">
    <property type="component" value="Unassembled WGS sequence"/>
</dbReference>
<dbReference type="AlphaFoldDB" id="S3CMA2"/>
<dbReference type="KEGG" id="glz:GLAREA_02729"/>
<dbReference type="GeneID" id="19461785"/>
<feature type="region of interest" description="Disordered" evidence="1">
    <location>
        <begin position="1"/>
        <end position="66"/>
    </location>
</feature>
<proteinExistence type="predicted"/>